<organism evidence="4 5">
    <name type="scientific">Aquilegia coerulea</name>
    <name type="common">Rocky mountain columbine</name>
    <dbReference type="NCBI Taxonomy" id="218851"/>
    <lineage>
        <taxon>Eukaryota</taxon>
        <taxon>Viridiplantae</taxon>
        <taxon>Streptophyta</taxon>
        <taxon>Embryophyta</taxon>
        <taxon>Tracheophyta</taxon>
        <taxon>Spermatophyta</taxon>
        <taxon>Magnoliopsida</taxon>
        <taxon>Ranunculales</taxon>
        <taxon>Ranunculaceae</taxon>
        <taxon>Thalictroideae</taxon>
        <taxon>Aquilegia</taxon>
    </lineage>
</organism>
<evidence type="ECO:0000256" key="2">
    <source>
        <dbReference type="ARBA" id="ARBA00023134"/>
    </source>
</evidence>
<dbReference type="GO" id="GO:0005525">
    <property type="term" value="F:GTP binding"/>
    <property type="evidence" value="ECO:0007669"/>
    <property type="project" value="UniProtKB-KW"/>
</dbReference>
<dbReference type="EMBL" id="KZ305019">
    <property type="protein sequence ID" value="PIA61897.1"/>
    <property type="molecule type" value="Genomic_DNA"/>
</dbReference>
<accession>A0A2G5F1X7</accession>
<evidence type="ECO:0000256" key="1">
    <source>
        <dbReference type="ARBA" id="ARBA00022741"/>
    </source>
</evidence>
<dbReference type="Gene3D" id="3.30.1330.20">
    <property type="entry name" value="Tubulin/FtsZ, C-terminal domain"/>
    <property type="match status" value="1"/>
</dbReference>
<dbReference type="InterPro" id="IPR018316">
    <property type="entry name" value="Tubulin/FtsZ_2-layer-sand-dom"/>
</dbReference>
<dbReference type="InterPro" id="IPR008280">
    <property type="entry name" value="Tub_FtsZ_C"/>
</dbReference>
<dbReference type="Pfam" id="PF03953">
    <property type="entry name" value="Tubulin_C"/>
    <property type="match status" value="1"/>
</dbReference>
<dbReference type="InterPro" id="IPR037103">
    <property type="entry name" value="Tubulin/FtsZ-like_C"/>
</dbReference>
<reference evidence="4 5" key="1">
    <citation type="submission" date="2017-09" db="EMBL/GenBank/DDBJ databases">
        <title>WGS assembly of Aquilegia coerulea Goldsmith.</title>
        <authorList>
            <person name="Hodges S."/>
            <person name="Kramer E."/>
            <person name="Nordborg M."/>
            <person name="Tomkins J."/>
            <person name="Borevitz J."/>
            <person name="Derieg N."/>
            <person name="Yan J."/>
            <person name="Mihaltcheva S."/>
            <person name="Hayes R.D."/>
            <person name="Rokhsar D."/>
        </authorList>
    </citation>
    <scope>NUCLEOTIDE SEQUENCE [LARGE SCALE GENOMIC DNA]</scope>
    <source>
        <strain evidence="5">cv. Goldsmith</strain>
    </source>
</reference>
<dbReference type="STRING" id="218851.A0A2G5F1X7"/>
<feature type="domain" description="Tubulin/FtsZ 2-layer sandwich" evidence="3">
    <location>
        <begin position="33"/>
        <end position="113"/>
    </location>
</feature>
<evidence type="ECO:0000259" key="3">
    <source>
        <dbReference type="Pfam" id="PF03953"/>
    </source>
</evidence>
<keyword evidence="5" id="KW-1185">Reference proteome</keyword>
<keyword evidence="2" id="KW-0342">GTP-binding</keyword>
<dbReference type="SUPFAM" id="SSF55307">
    <property type="entry name" value="Tubulin C-terminal domain-like"/>
    <property type="match status" value="1"/>
</dbReference>
<sequence length="119" mass="13742">MRATRYSEYPMPPPLSDISMYVLLFSPFRVFISKVMCTTDPQHGRYLTVFAMFLGNMSTKEVDEQMTNSRKDLLILLSGSQTMSNQLSATFHQLALRWHLPFIGNSTSLQEIFIIQAWK</sequence>
<gene>
    <name evidence="4" type="ORF">AQUCO_00200114v1</name>
</gene>
<keyword evidence="1" id="KW-0547">Nucleotide-binding</keyword>
<proteinExistence type="predicted"/>
<dbReference type="InParanoid" id="A0A2G5F1X7"/>
<dbReference type="Proteomes" id="UP000230069">
    <property type="component" value="Unassembled WGS sequence"/>
</dbReference>
<dbReference type="AlphaFoldDB" id="A0A2G5F1X7"/>
<protein>
    <recommendedName>
        <fullName evidence="3">Tubulin/FtsZ 2-layer sandwich domain-containing protein</fullName>
    </recommendedName>
</protein>
<evidence type="ECO:0000313" key="5">
    <source>
        <dbReference type="Proteomes" id="UP000230069"/>
    </source>
</evidence>
<name>A0A2G5F1X7_AQUCA</name>
<evidence type="ECO:0000313" key="4">
    <source>
        <dbReference type="EMBL" id="PIA61897.1"/>
    </source>
</evidence>